<sequence>MHLGVRPPANEAIAKRLQLSSQITASTRATLEPSIGTSLILPIFWAEEASEISAVQAGRYLPRRSLLHAARRGDTARRVVPRGGGAGGAGSAGSAGWDGGADGGGGRPGRRRWRIASIATTMTLPEASRNGTAAGSTSHAGTGGSGLRGCIQAGGGAGASPQIAGRASDGANPPALPETAAVMAPSAVATAGGGVNAGAGFGAGLLAPFLAMSDTADERTLQLLDEEDEDGGGEGEG</sequence>
<proteinExistence type="predicted"/>
<organism evidence="2 3">
    <name type="scientific">Pleodorina starrii</name>
    <dbReference type="NCBI Taxonomy" id="330485"/>
    <lineage>
        <taxon>Eukaryota</taxon>
        <taxon>Viridiplantae</taxon>
        <taxon>Chlorophyta</taxon>
        <taxon>core chlorophytes</taxon>
        <taxon>Chlorophyceae</taxon>
        <taxon>CS clade</taxon>
        <taxon>Chlamydomonadales</taxon>
        <taxon>Volvocaceae</taxon>
        <taxon>Pleodorina</taxon>
    </lineage>
</organism>
<protein>
    <submittedName>
        <fullName evidence="2">Uncharacterized protein</fullName>
    </submittedName>
</protein>
<reference evidence="2 3" key="1">
    <citation type="journal article" date="2023" name="Commun. Biol.">
        <title>Reorganization of the ancestral sex-determining regions during the evolution of trioecy in Pleodorina starrii.</title>
        <authorList>
            <person name="Takahashi K."/>
            <person name="Suzuki S."/>
            <person name="Kawai-Toyooka H."/>
            <person name="Yamamoto K."/>
            <person name="Hamaji T."/>
            <person name="Ootsuki R."/>
            <person name="Yamaguchi H."/>
            <person name="Kawachi M."/>
            <person name="Higashiyama T."/>
            <person name="Nozaki H."/>
        </authorList>
    </citation>
    <scope>NUCLEOTIDE SEQUENCE [LARGE SCALE GENOMIC DNA]</scope>
    <source>
        <strain evidence="2 3">NIES-4479</strain>
    </source>
</reference>
<feature type="compositionally biased region" description="Gly residues" evidence="1">
    <location>
        <begin position="82"/>
        <end position="107"/>
    </location>
</feature>
<comment type="caution">
    <text evidence="2">The sequence shown here is derived from an EMBL/GenBank/DDBJ whole genome shotgun (WGS) entry which is preliminary data.</text>
</comment>
<name>A0A9W6BD76_9CHLO</name>
<evidence type="ECO:0000313" key="2">
    <source>
        <dbReference type="EMBL" id="GLC49863.1"/>
    </source>
</evidence>
<feature type="region of interest" description="Disordered" evidence="1">
    <location>
        <begin position="72"/>
        <end position="110"/>
    </location>
</feature>
<dbReference type="Proteomes" id="UP001165080">
    <property type="component" value="Unassembled WGS sequence"/>
</dbReference>
<dbReference type="AlphaFoldDB" id="A0A9W6BD76"/>
<gene>
    <name evidence="2" type="primary">PLESTB000753</name>
    <name evidence="2" type="ORF">PLESTB_000316900</name>
</gene>
<accession>A0A9W6BD76</accession>
<dbReference type="EMBL" id="BRXU01000003">
    <property type="protein sequence ID" value="GLC49863.1"/>
    <property type="molecule type" value="Genomic_DNA"/>
</dbReference>
<evidence type="ECO:0000313" key="3">
    <source>
        <dbReference type="Proteomes" id="UP001165080"/>
    </source>
</evidence>
<keyword evidence="3" id="KW-1185">Reference proteome</keyword>
<evidence type="ECO:0000256" key="1">
    <source>
        <dbReference type="SAM" id="MobiDB-lite"/>
    </source>
</evidence>